<evidence type="ECO:0000313" key="2">
    <source>
        <dbReference type="Proteomes" id="UP000499080"/>
    </source>
</evidence>
<reference evidence="1 2" key="1">
    <citation type="journal article" date="2019" name="Sci. Rep.">
        <title>Orb-weaving spider Araneus ventricosus genome elucidates the spidroin gene catalogue.</title>
        <authorList>
            <person name="Kono N."/>
            <person name="Nakamura H."/>
            <person name="Ohtoshi R."/>
            <person name="Moran D.A.P."/>
            <person name="Shinohara A."/>
            <person name="Yoshida Y."/>
            <person name="Fujiwara M."/>
            <person name="Mori M."/>
            <person name="Tomita M."/>
            <person name="Arakawa K."/>
        </authorList>
    </citation>
    <scope>NUCLEOTIDE SEQUENCE [LARGE SCALE GENOMIC DNA]</scope>
</reference>
<protein>
    <submittedName>
        <fullName evidence="1">Uncharacterized protein</fullName>
    </submittedName>
</protein>
<gene>
    <name evidence="1" type="ORF">AVEN_172243_1</name>
</gene>
<dbReference type="AlphaFoldDB" id="A0A4Y2G0P0"/>
<organism evidence="1 2">
    <name type="scientific">Araneus ventricosus</name>
    <name type="common">Orbweaver spider</name>
    <name type="synonym">Epeira ventricosa</name>
    <dbReference type="NCBI Taxonomy" id="182803"/>
    <lineage>
        <taxon>Eukaryota</taxon>
        <taxon>Metazoa</taxon>
        <taxon>Ecdysozoa</taxon>
        <taxon>Arthropoda</taxon>
        <taxon>Chelicerata</taxon>
        <taxon>Arachnida</taxon>
        <taxon>Araneae</taxon>
        <taxon>Araneomorphae</taxon>
        <taxon>Entelegynae</taxon>
        <taxon>Araneoidea</taxon>
        <taxon>Araneidae</taxon>
        <taxon>Araneus</taxon>
    </lineage>
</organism>
<evidence type="ECO:0000313" key="1">
    <source>
        <dbReference type="EMBL" id="GBM47300.1"/>
    </source>
</evidence>
<name>A0A4Y2G0P0_ARAVE</name>
<dbReference type="EMBL" id="BGPR01001173">
    <property type="protein sequence ID" value="GBM47300.1"/>
    <property type="molecule type" value="Genomic_DNA"/>
</dbReference>
<accession>A0A4Y2G0P0</accession>
<dbReference type="Proteomes" id="UP000499080">
    <property type="component" value="Unassembled WGS sequence"/>
</dbReference>
<sequence length="109" mass="11619">MTFMVFGGHFLGAPTELEIASPHTPPSGDRLQEGELDPLFISSLLSAPSAAFVSLAVTRLNLVSLDAGSTRIDSEVNACSYDTVRMHGANLILESISYLPEGIEHRSSS</sequence>
<proteinExistence type="predicted"/>
<comment type="caution">
    <text evidence="1">The sequence shown here is derived from an EMBL/GenBank/DDBJ whole genome shotgun (WGS) entry which is preliminary data.</text>
</comment>
<keyword evidence="2" id="KW-1185">Reference proteome</keyword>